<dbReference type="PANTHER" id="PTHR37299:SF1">
    <property type="entry name" value="STAGE 0 SPORULATION PROTEIN A HOMOLOG"/>
    <property type="match status" value="1"/>
</dbReference>
<organism evidence="3 4">
    <name type="scientific">Maribellus comscasis</name>
    <dbReference type="NCBI Taxonomy" id="2681766"/>
    <lineage>
        <taxon>Bacteria</taxon>
        <taxon>Pseudomonadati</taxon>
        <taxon>Bacteroidota</taxon>
        <taxon>Bacteroidia</taxon>
        <taxon>Marinilabiliales</taxon>
        <taxon>Prolixibacteraceae</taxon>
        <taxon>Maribellus</taxon>
    </lineage>
</organism>
<dbReference type="RefSeq" id="WP_158864889.1">
    <property type="nucleotide sequence ID" value="NZ_CP046401.1"/>
</dbReference>
<evidence type="ECO:0000256" key="1">
    <source>
        <dbReference type="SAM" id="Phobius"/>
    </source>
</evidence>
<sequence>MILNNVYTKYNKENASWKNGLSHAVVVLIIFLLFQPFGFRDKDLELKILLFPGFSLIAFSYSICRFYVIRKMLQSKKTWTLKNEIVSHIAGMFPLVFIIHIYSYWITGDMPFNIHWYSTLFYYTTSLITVAGIIEYLHYSNKSAGIQIGDLSSRIQRYSQQIAMAQKEKEQDILTLSLEKGQLTVNREKLVFIESKGNYLDFHLCKSDGVTTKLTKRGRLHQVETDLENYIEFFRCHRAFIVNLKKAKQMKGNSKNAGLILDDELQEIPVSRRYFKTLTLKLEKMTTL</sequence>
<keyword evidence="1" id="KW-0812">Transmembrane</keyword>
<evidence type="ECO:0000313" key="4">
    <source>
        <dbReference type="Proteomes" id="UP000428260"/>
    </source>
</evidence>
<dbReference type="InterPro" id="IPR007492">
    <property type="entry name" value="LytTR_DNA-bd_dom"/>
</dbReference>
<proteinExistence type="predicted"/>
<dbReference type="GO" id="GO:0000156">
    <property type="term" value="F:phosphorelay response regulator activity"/>
    <property type="evidence" value="ECO:0007669"/>
    <property type="project" value="InterPro"/>
</dbReference>
<accession>A0A6I6JRC4</accession>
<dbReference type="Proteomes" id="UP000428260">
    <property type="component" value="Chromosome"/>
</dbReference>
<protein>
    <recommendedName>
        <fullName evidence="2">HTH LytTR-type domain-containing protein</fullName>
    </recommendedName>
</protein>
<evidence type="ECO:0000259" key="2">
    <source>
        <dbReference type="PROSITE" id="PS50930"/>
    </source>
</evidence>
<dbReference type="AlphaFoldDB" id="A0A6I6JRC4"/>
<reference evidence="3 4" key="1">
    <citation type="submission" date="2019-11" db="EMBL/GenBank/DDBJ databases">
        <authorList>
            <person name="Zheng R.K."/>
            <person name="Sun C.M."/>
        </authorList>
    </citation>
    <scope>NUCLEOTIDE SEQUENCE [LARGE SCALE GENOMIC DNA]</scope>
    <source>
        <strain evidence="3 4">WC007</strain>
    </source>
</reference>
<dbReference type="SMART" id="SM00850">
    <property type="entry name" value="LytTR"/>
    <property type="match status" value="1"/>
</dbReference>
<feature type="transmembrane region" description="Helical" evidence="1">
    <location>
        <begin position="20"/>
        <end position="37"/>
    </location>
</feature>
<dbReference type="Pfam" id="PF04397">
    <property type="entry name" value="LytTR"/>
    <property type="match status" value="1"/>
</dbReference>
<keyword evidence="4" id="KW-1185">Reference proteome</keyword>
<gene>
    <name evidence="3" type="ORF">GM418_07975</name>
</gene>
<evidence type="ECO:0000313" key="3">
    <source>
        <dbReference type="EMBL" id="QGY43600.1"/>
    </source>
</evidence>
<dbReference type="InterPro" id="IPR046947">
    <property type="entry name" value="LytR-like"/>
</dbReference>
<dbReference type="GO" id="GO:0003677">
    <property type="term" value="F:DNA binding"/>
    <property type="evidence" value="ECO:0007669"/>
    <property type="project" value="InterPro"/>
</dbReference>
<feature type="transmembrane region" description="Helical" evidence="1">
    <location>
        <begin position="49"/>
        <end position="68"/>
    </location>
</feature>
<keyword evidence="1" id="KW-0472">Membrane</keyword>
<name>A0A6I6JRC4_9BACT</name>
<dbReference type="PANTHER" id="PTHR37299">
    <property type="entry name" value="TRANSCRIPTIONAL REGULATOR-RELATED"/>
    <property type="match status" value="1"/>
</dbReference>
<keyword evidence="1" id="KW-1133">Transmembrane helix</keyword>
<feature type="transmembrane region" description="Helical" evidence="1">
    <location>
        <begin position="120"/>
        <end position="139"/>
    </location>
</feature>
<feature type="transmembrane region" description="Helical" evidence="1">
    <location>
        <begin position="89"/>
        <end position="108"/>
    </location>
</feature>
<dbReference type="KEGG" id="mcos:GM418_07975"/>
<feature type="domain" description="HTH LytTR-type" evidence="2">
    <location>
        <begin position="217"/>
        <end position="284"/>
    </location>
</feature>
<dbReference type="EMBL" id="CP046401">
    <property type="protein sequence ID" value="QGY43600.1"/>
    <property type="molecule type" value="Genomic_DNA"/>
</dbReference>
<dbReference type="Gene3D" id="2.40.50.1020">
    <property type="entry name" value="LytTr DNA-binding domain"/>
    <property type="match status" value="1"/>
</dbReference>
<dbReference type="PROSITE" id="PS50930">
    <property type="entry name" value="HTH_LYTTR"/>
    <property type="match status" value="1"/>
</dbReference>